<keyword evidence="8 9" id="KW-0472">Membrane</keyword>
<dbReference type="PANTHER" id="PTHR43386:SF1">
    <property type="entry name" value="D,D-DIPEPTIDE TRANSPORT SYSTEM PERMEASE PROTEIN DDPC-RELATED"/>
    <property type="match status" value="1"/>
</dbReference>
<dbReference type="AlphaFoldDB" id="A0A934IG27"/>
<protein>
    <submittedName>
        <fullName evidence="11">ABC transporter permease</fullName>
    </submittedName>
</protein>
<feature type="transmembrane region" description="Helical" evidence="9">
    <location>
        <begin position="21"/>
        <end position="43"/>
    </location>
</feature>
<feature type="transmembrane region" description="Helical" evidence="9">
    <location>
        <begin position="203"/>
        <end position="227"/>
    </location>
</feature>
<feature type="transmembrane region" description="Helical" evidence="9">
    <location>
        <begin position="125"/>
        <end position="158"/>
    </location>
</feature>
<evidence type="ECO:0000256" key="2">
    <source>
        <dbReference type="ARBA" id="ARBA00022448"/>
    </source>
</evidence>
<dbReference type="InterPro" id="IPR050366">
    <property type="entry name" value="BP-dependent_transpt_permease"/>
</dbReference>
<evidence type="ECO:0000256" key="3">
    <source>
        <dbReference type="ARBA" id="ARBA00022475"/>
    </source>
</evidence>
<dbReference type="InterPro" id="IPR000515">
    <property type="entry name" value="MetI-like"/>
</dbReference>
<keyword evidence="2 9" id="KW-0813">Transport</keyword>
<dbReference type="GO" id="GO:0005886">
    <property type="term" value="C:plasma membrane"/>
    <property type="evidence" value="ECO:0007669"/>
    <property type="project" value="UniProtKB-SubCell"/>
</dbReference>
<comment type="subcellular location">
    <subcellularLocation>
        <location evidence="1 9">Cell membrane</location>
        <topology evidence="1 9">Multi-pass membrane protein</topology>
    </subcellularLocation>
</comment>
<name>A0A934IG27_9HYPH</name>
<dbReference type="CDD" id="cd06261">
    <property type="entry name" value="TM_PBP2"/>
    <property type="match status" value="1"/>
</dbReference>
<evidence type="ECO:0000256" key="7">
    <source>
        <dbReference type="ARBA" id="ARBA00022989"/>
    </source>
</evidence>
<evidence type="ECO:0000256" key="5">
    <source>
        <dbReference type="ARBA" id="ARBA00022856"/>
    </source>
</evidence>
<evidence type="ECO:0000313" key="12">
    <source>
        <dbReference type="Proteomes" id="UP000609531"/>
    </source>
</evidence>
<evidence type="ECO:0000256" key="9">
    <source>
        <dbReference type="RuleBase" id="RU363032"/>
    </source>
</evidence>
<evidence type="ECO:0000256" key="1">
    <source>
        <dbReference type="ARBA" id="ARBA00004651"/>
    </source>
</evidence>
<organism evidence="11 12">
    <name type="scientific">Acuticoccus mangrovi</name>
    <dbReference type="NCBI Taxonomy" id="2796142"/>
    <lineage>
        <taxon>Bacteria</taxon>
        <taxon>Pseudomonadati</taxon>
        <taxon>Pseudomonadota</taxon>
        <taxon>Alphaproteobacteria</taxon>
        <taxon>Hyphomicrobiales</taxon>
        <taxon>Amorphaceae</taxon>
        <taxon>Acuticoccus</taxon>
    </lineage>
</organism>
<dbReference type="InterPro" id="IPR035906">
    <property type="entry name" value="MetI-like_sf"/>
</dbReference>
<accession>A0A934IG27</accession>
<keyword evidence="3" id="KW-1003">Cell membrane</keyword>
<dbReference type="Proteomes" id="UP000609531">
    <property type="component" value="Unassembled WGS sequence"/>
</dbReference>
<dbReference type="InterPro" id="IPR025966">
    <property type="entry name" value="OppC_N"/>
</dbReference>
<feature type="transmembrane region" description="Helical" evidence="9">
    <location>
        <begin position="87"/>
        <end position="113"/>
    </location>
</feature>
<dbReference type="SUPFAM" id="SSF161098">
    <property type="entry name" value="MetI-like"/>
    <property type="match status" value="1"/>
</dbReference>
<dbReference type="GO" id="GO:0055085">
    <property type="term" value="P:transmembrane transport"/>
    <property type="evidence" value="ECO:0007669"/>
    <property type="project" value="InterPro"/>
</dbReference>
<evidence type="ECO:0000313" key="11">
    <source>
        <dbReference type="EMBL" id="MBJ3776014.1"/>
    </source>
</evidence>
<comment type="caution">
    <text evidence="11">The sequence shown here is derived from an EMBL/GenBank/DDBJ whole genome shotgun (WGS) entry which is preliminary data.</text>
</comment>
<dbReference type="GO" id="GO:0015833">
    <property type="term" value="P:peptide transport"/>
    <property type="evidence" value="ECO:0007669"/>
    <property type="project" value="UniProtKB-KW"/>
</dbReference>
<proteinExistence type="inferred from homology"/>
<keyword evidence="6" id="KW-0653">Protein transport</keyword>
<dbReference type="Pfam" id="PF00528">
    <property type="entry name" value="BPD_transp_1"/>
    <property type="match status" value="1"/>
</dbReference>
<comment type="similarity">
    <text evidence="9">Belongs to the binding-protein-dependent transport system permease family.</text>
</comment>
<dbReference type="PANTHER" id="PTHR43386">
    <property type="entry name" value="OLIGOPEPTIDE TRANSPORT SYSTEM PERMEASE PROTEIN APPC"/>
    <property type="match status" value="1"/>
</dbReference>
<sequence length="288" mass="29628">MRSDASLRLVRRVRVPVRRPRPSAGLVLLLAMALLVVVAPALAPYDPSATRFLDRLEGPSLAHPLGTDPLGRDTLSRLLTGFGHTPVAAAAVVALSLLIGAAVGLVSGLAGGAVDRVLMRLCEGVLTVPALAVALIVAGVLGVSLTAVVIGLSAVHWAEYARVIRNMTLAERARTHVTAAVALGAHPVRIALRHVAPALFGPVLALAAFSFAWAVLSFAGLSFLGLGSPPGSPEWGAMIAEARTHMRSHPLLVVAPGLAIAGLVLAANLAGDLLSDGLGRAPDHFRMP</sequence>
<evidence type="ECO:0000256" key="6">
    <source>
        <dbReference type="ARBA" id="ARBA00022927"/>
    </source>
</evidence>
<keyword evidence="5" id="KW-0571">Peptide transport</keyword>
<dbReference type="GO" id="GO:0015031">
    <property type="term" value="P:protein transport"/>
    <property type="evidence" value="ECO:0007669"/>
    <property type="project" value="UniProtKB-KW"/>
</dbReference>
<evidence type="ECO:0000256" key="4">
    <source>
        <dbReference type="ARBA" id="ARBA00022692"/>
    </source>
</evidence>
<dbReference type="Pfam" id="PF12911">
    <property type="entry name" value="OppC_N"/>
    <property type="match status" value="1"/>
</dbReference>
<dbReference type="Gene3D" id="1.10.3720.10">
    <property type="entry name" value="MetI-like"/>
    <property type="match status" value="1"/>
</dbReference>
<gene>
    <name evidence="11" type="ORF">JCR33_09970</name>
</gene>
<dbReference type="EMBL" id="JAEKJA010000007">
    <property type="protein sequence ID" value="MBJ3776014.1"/>
    <property type="molecule type" value="Genomic_DNA"/>
</dbReference>
<keyword evidence="4 9" id="KW-0812">Transmembrane</keyword>
<evidence type="ECO:0000256" key="8">
    <source>
        <dbReference type="ARBA" id="ARBA00023136"/>
    </source>
</evidence>
<evidence type="ECO:0000259" key="10">
    <source>
        <dbReference type="PROSITE" id="PS50928"/>
    </source>
</evidence>
<reference evidence="11" key="1">
    <citation type="submission" date="2020-12" db="EMBL/GenBank/DDBJ databases">
        <title>Bacterial taxonomy.</title>
        <authorList>
            <person name="Pan X."/>
        </authorList>
    </citation>
    <scope>NUCLEOTIDE SEQUENCE</scope>
    <source>
        <strain evidence="11">B2012</strain>
    </source>
</reference>
<dbReference type="RefSeq" id="WP_198881903.1">
    <property type="nucleotide sequence ID" value="NZ_JAEKJA010000007.1"/>
</dbReference>
<feature type="transmembrane region" description="Helical" evidence="9">
    <location>
        <begin position="248"/>
        <end position="270"/>
    </location>
</feature>
<keyword evidence="12" id="KW-1185">Reference proteome</keyword>
<keyword evidence="7 9" id="KW-1133">Transmembrane helix</keyword>
<dbReference type="PROSITE" id="PS50928">
    <property type="entry name" value="ABC_TM1"/>
    <property type="match status" value="1"/>
</dbReference>
<feature type="domain" description="ABC transmembrane type-1" evidence="10">
    <location>
        <begin position="82"/>
        <end position="271"/>
    </location>
</feature>